<name>A0A1D2QTX7_9GAMM</name>
<dbReference type="NCBIfam" id="TIGR03347">
    <property type="entry name" value="VI_chp_1"/>
    <property type="match status" value="1"/>
</dbReference>
<dbReference type="PANTHER" id="PTHR35564:SF4">
    <property type="entry name" value="CYTOPLASMIC PROTEIN"/>
    <property type="match status" value="1"/>
</dbReference>
<dbReference type="PANTHER" id="PTHR35564">
    <property type="match status" value="1"/>
</dbReference>
<reference evidence="1 2" key="1">
    <citation type="journal article" date="2016" name="Appl. Environ. Microbiol.">
        <title>Lack of Overt Genome Reduction in the Bryostatin-Producing Bryozoan Symbiont "Candidatus Endobugula sertula".</title>
        <authorList>
            <person name="Miller I.J."/>
            <person name="Vanee N."/>
            <person name="Fong S.S."/>
            <person name="Lim-Fong G.E."/>
            <person name="Kwan J.C."/>
        </authorList>
    </citation>
    <scope>NUCLEOTIDE SEQUENCE [LARGE SCALE GENOMIC DNA]</scope>
    <source>
        <strain evidence="1">AB1-4</strain>
    </source>
</reference>
<accession>A0A1D2QTX7</accession>
<dbReference type="AlphaFoldDB" id="A0A1D2QTX7"/>
<dbReference type="STRING" id="62101.AB835_00530"/>
<dbReference type="Proteomes" id="UP000242502">
    <property type="component" value="Unassembled WGS sequence"/>
</dbReference>
<evidence type="ECO:0000313" key="1">
    <source>
        <dbReference type="EMBL" id="ODS25026.1"/>
    </source>
</evidence>
<organism evidence="1 2">
    <name type="scientific">Candidatus Endobugula sertula</name>
    <name type="common">Bugula neritina bacterial symbiont</name>
    <dbReference type="NCBI Taxonomy" id="62101"/>
    <lineage>
        <taxon>Bacteria</taxon>
        <taxon>Pseudomonadati</taxon>
        <taxon>Pseudomonadota</taxon>
        <taxon>Gammaproteobacteria</taxon>
        <taxon>Cellvibrionales</taxon>
        <taxon>Cellvibrionaceae</taxon>
        <taxon>Candidatus Endobugula</taxon>
    </lineage>
</organism>
<dbReference type="Pfam" id="PF06996">
    <property type="entry name" value="T6SS_TssG"/>
    <property type="match status" value="1"/>
</dbReference>
<sequence>MASTYWRTDYTIETLLSEREVGWEFLQLVKLILLIANRDGPADDNSVLDLLVKNIKFRASLAADFPPGEIREVKRQGIDKPVSITLVNNVLTAINGPLPEPFIAWVRRLSHSGDHAMADFLDLFNNRLMALRYLICRVTRPNLIDAAADNTETGAMFYSLSGAVFNRKVQDVDLRLAGILANNRMSFPVVKQMLRFCMSLPLKKMNSYQGGWLVVDEQDHSTLGNSYVCRLGQTATLGKKVWDQQQSIEMVIGPLSWLQVKSLVPGGNAHSHFVELLKRMTDCRCDCKIILLLPQNQAPSVKLRVENNTISAVTIKDTDNSTLKKGVPLSRQASEILALGLTTTLVTATKRVVPDKLVQVCFTIETSNSEKQFAA</sequence>
<evidence type="ECO:0000313" key="2">
    <source>
        <dbReference type="Proteomes" id="UP000242502"/>
    </source>
</evidence>
<dbReference type="EMBL" id="MDLC01000002">
    <property type="protein sequence ID" value="ODS25026.1"/>
    <property type="molecule type" value="Genomic_DNA"/>
</dbReference>
<protein>
    <submittedName>
        <fullName evidence="1">Uncharacterized protein</fullName>
    </submittedName>
</protein>
<dbReference type="InterPro" id="IPR010732">
    <property type="entry name" value="T6SS_TssG-like"/>
</dbReference>
<comment type="caution">
    <text evidence="1">The sequence shown here is derived from an EMBL/GenBank/DDBJ whole genome shotgun (WGS) entry which is preliminary data.</text>
</comment>
<gene>
    <name evidence="1" type="ORF">AB835_00530</name>
</gene>
<proteinExistence type="predicted"/>